<dbReference type="RefSeq" id="WP_116978424.1">
    <property type="nucleotide sequence ID" value="NZ_QPMM01000014.1"/>
</dbReference>
<evidence type="ECO:0000313" key="3">
    <source>
        <dbReference type="Proteomes" id="UP000260644"/>
    </source>
</evidence>
<dbReference type="PANTHER" id="PTHR48079">
    <property type="entry name" value="PROTEIN YEEZ"/>
    <property type="match status" value="1"/>
</dbReference>
<keyword evidence="3" id="KW-1185">Reference proteome</keyword>
<dbReference type="Pfam" id="PF01370">
    <property type="entry name" value="Epimerase"/>
    <property type="match status" value="1"/>
</dbReference>
<accession>A0A3E1Y3W2</accession>
<dbReference type="AlphaFoldDB" id="A0A3E1Y3W2"/>
<dbReference type="InterPro" id="IPR001509">
    <property type="entry name" value="Epimerase_deHydtase"/>
</dbReference>
<gene>
    <name evidence="2" type="ORF">DVR12_24390</name>
</gene>
<dbReference type="Gene3D" id="3.40.50.720">
    <property type="entry name" value="NAD(P)-binding Rossmann-like Domain"/>
    <property type="match status" value="1"/>
</dbReference>
<dbReference type="EMBL" id="QPMM01000014">
    <property type="protein sequence ID" value="RFS19371.1"/>
    <property type="molecule type" value="Genomic_DNA"/>
</dbReference>
<dbReference type="GO" id="GO:0004029">
    <property type="term" value="F:aldehyde dehydrogenase (NAD+) activity"/>
    <property type="evidence" value="ECO:0007669"/>
    <property type="project" value="TreeGrafter"/>
</dbReference>
<evidence type="ECO:0000313" key="2">
    <source>
        <dbReference type="EMBL" id="RFS19371.1"/>
    </source>
</evidence>
<dbReference type="SUPFAM" id="SSF51735">
    <property type="entry name" value="NAD(P)-binding Rossmann-fold domains"/>
    <property type="match status" value="1"/>
</dbReference>
<evidence type="ECO:0000259" key="1">
    <source>
        <dbReference type="Pfam" id="PF01370"/>
    </source>
</evidence>
<dbReference type="GO" id="GO:0005737">
    <property type="term" value="C:cytoplasm"/>
    <property type="evidence" value="ECO:0007669"/>
    <property type="project" value="TreeGrafter"/>
</dbReference>
<dbReference type="Proteomes" id="UP000260644">
    <property type="component" value="Unassembled WGS sequence"/>
</dbReference>
<dbReference type="OrthoDB" id="9803111at2"/>
<dbReference type="InterPro" id="IPR036291">
    <property type="entry name" value="NAD(P)-bd_dom_sf"/>
</dbReference>
<dbReference type="PANTHER" id="PTHR48079:SF6">
    <property type="entry name" value="NAD(P)-BINDING DOMAIN-CONTAINING PROTEIN-RELATED"/>
    <property type="match status" value="1"/>
</dbReference>
<dbReference type="InterPro" id="IPR051783">
    <property type="entry name" value="NAD(P)-dependent_oxidoreduct"/>
</dbReference>
<reference evidence="2 3" key="1">
    <citation type="submission" date="2018-07" db="EMBL/GenBank/DDBJ databases">
        <title>Chitinophaga K2CV101002-2 sp. nov., isolated from a monsoon evergreen broad-leaved forest soil.</title>
        <authorList>
            <person name="Lv Y."/>
        </authorList>
    </citation>
    <scope>NUCLEOTIDE SEQUENCE [LARGE SCALE GENOMIC DNA]</scope>
    <source>
        <strain evidence="2 3">GDMCC 1.1288</strain>
    </source>
</reference>
<proteinExistence type="predicted"/>
<protein>
    <submittedName>
        <fullName evidence="2">NAD-dependent epimerase/dehydratase family protein</fullName>
    </submittedName>
</protein>
<name>A0A3E1Y3W2_9BACT</name>
<sequence length="326" mass="35571">MEIAITGATGFVGSVLVPMLLAEGHTLRLLTRKPQPLAPKDGIIWIKGDLSDKESLHTLTKGAAILIHLAAVISVSDQPSPYVQDINTLGTQNLFLAAKNAGIKRCIHLSSITAYNQFPYDEVLDETRGPVLSTTPGYDYSKLVSETLALSFNDENMQVLVLSPTAIVGPYDSRPSLIGKAIINIYKGKIPALFPGGVDFVDVRDVAIAIRNAITKGTPGRVYILSGYWRTLQELAGCIGTIRGKRISLPVVPLWLVFSMLPLVKAWAALTGGPPYYTKQSVYNLIYSNKKISHAMATTALDFNPRPFETTIRETLEWFKQTGVIS</sequence>
<feature type="domain" description="NAD-dependent epimerase/dehydratase" evidence="1">
    <location>
        <begin position="3"/>
        <end position="223"/>
    </location>
</feature>
<comment type="caution">
    <text evidence="2">The sequence shown here is derived from an EMBL/GenBank/DDBJ whole genome shotgun (WGS) entry which is preliminary data.</text>
</comment>
<organism evidence="2 3">
    <name type="scientific">Chitinophaga silvatica</name>
    <dbReference type="NCBI Taxonomy" id="2282649"/>
    <lineage>
        <taxon>Bacteria</taxon>
        <taxon>Pseudomonadati</taxon>
        <taxon>Bacteroidota</taxon>
        <taxon>Chitinophagia</taxon>
        <taxon>Chitinophagales</taxon>
        <taxon>Chitinophagaceae</taxon>
        <taxon>Chitinophaga</taxon>
    </lineage>
</organism>